<dbReference type="AlphaFoldDB" id="I3C2D1"/>
<evidence type="ECO:0000313" key="2">
    <source>
        <dbReference type="Proteomes" id="UP000004690"/>
    </source>
</evidence>
<gene>
    <name evidence="1" type="ORF">JoomaDRAFT_0740</name>
</gene>
<dbReference type="HOGENOM" id="CLU_2898199_0_0_10"/>
<accession>I3C2D1</accession>
<dbReference type="STRING" id="926559.JoomaDRAFT_0740"/>
<dbReference type="Proteomes" id="UP000004690">
    <property type="component" value="Unassembled WGS sequence"/>
</dbReference>
<reference evidence="1 2" key="1">
    <citation type="submission" date="2012-02" db="EMBL/GenBank/DDBJ databases">
        <title>Improved High-Quality Draft genome of Joostella marina DSM 19592.</title>
        <authorList>
            <consortium name="US DOE Joint Genome Institute (JGI-PGF)"/>
            <person name="Lucas S."/>
            <person name="Copeland A."/>
            <person name="Lapidus A."/>
            <person name="Bruce D."/>
            <person name="Goodwin L."/>
            <person name="Pitluck S."/>
            <person name="Peters L."/>
            <person name="Chertkov O."/>
            <person name="Ovchinnikova G."/>
            <person name="Kyrpides N."/>
            <person name="Mavromatis K."/>
            <person name="Detter J.C."/>
            <person name="Han C."/>
            <person name="Land M."/>
            <person name="Hauser L."/>
            <person name="Markowitz V."/>
            <person name="Cheng J.-F."/>
            <person name="Hugenholtz P."/>
            <person name="Woyke T."/>
            <person name="Wu D."/>
            <person name="Tindall B."/>
            <person name="Brambilla E."/>
            <person name="Klenk H.-P."/>
            <person name="Eisen J.A."/>
        </authorList>
    </citation>
    <scope>NUCLEOTIDE SEQUENCE [LARGE SCALE GENOMIC DNA]</scope>
    <source>
        <strain evidence="1 2">DSM 19592</strain>
    </source>
</reference>
<proteinExistence type="predicted"/>
<sequence length="62" mass="7339">MTKAVKLMYPHLKKDTIDWMSHRFESKKTMTESGITPPRLWTADMPKEVEEDLLQAYQKVNN</sequence>
<dbReference type="EMBL" id="JH651379">
    <property type="protein sequence ID" value="EIJ37774.1"/>
    <property type="molecule type" value="Genomic_DNA"/>
</dbReference>
<keyword evidence="2" id="KW-1185">Reference proteome</keyword>
<organism evidence="1 2">
    <name type="scientific">Galbibacter orientalis DSM 19592</name>
    <dbReference type="NCBI Taxonomy" id="926559"/>
    <lineage>
        <taxon>Bacteria</taxon>
        <taxon>Pseudomonadati</taxon>
        <taxon>Bacteroidota</taxon>
        <taxon>Flavobacteriia</taxon>
        <taxon>Flavobacteriales</taxon>
        <taxon>Flavobacteriaceae</taxon>
        <taxon>Galbibacter</taxon>
    </lineage>
</organism>
<evidence type="ECO:0000313" key="1">
    <source>
        <dbReference type="EMBL" id="EIJ37774.1"/>
    </source>
</evidence>
<dbReference type="RefSeq" id="WP_008610809.1">
    <property type="nucleotide sequence ID" value="NZ_JH651379.1"/>
</dbReference>
<name>I3C2D1_9FLAO</name>
<protein>
    <submittedName>
        <fullName evidence="1">Uncharacterized protein</fullName>
    </submittedName>
</protein>